<keyword evidence="13 14" id="KW-0472">Membrane</keyword>
<dbReference type="CDD" id="cd00075">
    <property type="entry name" value="HATPase"/>
    <property type="match status" value="1"/>
</dbReference>
<dbReference type="EMBL" id="SMRP01000041">
    <property type="protein sequence ID" value="TDG17624.1"/>
    <property type="molecule type" value="Genomic_DNA"/>
</dbReference>
<dbReference type="PANTHER" id="PTHR45436">
    <property type="entry name" value="SENSOR HISTIDINE KINASE YKOH"/>
    <property type="match status" value="1"/>
</dbReference>
<evidence type="ECO:0000256" key="3">
    <source>
        <dbReference type="ARBA" id="ARBA00022475"/>
    </source>
</evidence>
<dbReference type="GO" id="GO:0005524">
    <property type="term" value="F:ATP binding"/>
    <property type="evidence" value="ECO:0007669"/>
    <property type="project" value="UniProtKB-KW"/>
</dbReference>
<proteinExistence type="predicted"/>
<dbReference type="PROSITE" id="PS50109">
    <property type="entry name" value="HIS_KIN"/>
    <property type="match status" value="1"/>
</dbReference>
<keyword evidence="10 14" id="KW-0067">ATP-binding</keyword>
<keyword evidence="6 14" id="KW-0808">Transferase</keyword>
<dbReference type="Gene3D" id="1.10.287.130">
    <property type="match status" value="1"/>
</dbReference>
<evidence type="ECO:0000256" key="11">
    <source>
        <dbReference type="ARBA" id="ARBA00022989"/>
    </source>
</evidence>
<dbReference type="InterPro" id="IPR003660">
    <property type="entry name" value="HAMP_dom"/>
</dbReference>
<evidence type="ECO:0000256" key="2">
    <source>
        <dbReference type="ARBA" id="ARBA00004429"/>
    </source>
</evidence>
<evidence type="ECO:0000259" key="15">
    <source>
        <dbReference type="PROSITE" id="PS50109"/>
    </source>
</evidence>
<evidence type="ECO:0000256" key="1">
    <source>
        <dbReference type="ARBA" id="ARBA00000085"/>
    </source>
</evidence>
<dbReference type="Pfam" id="PF00672">
    <property type="entry name" value="HAMP"/>
    <property type="match status" value="1"/>
</dbReference>
<keyword evidence="4 14" id="KW-0997">Cell inner membrane</keyword>
<evidence type="ECO:0000313" key="18">
    <source>
        <dbReference type="Proteomes" id="UP000295722"/>
    </source>
</evidence>
<keyword evidence="5" id="KW-0597">Phosphoprotein</keyword>
<feature type="transmembrane region" description="Helical" evidence="14">
    <location>
        <begin position="12"/>
        <end position="34"/>
    </location>
</feature>
<dbReference type="SMART" id="SM00387">
    <property type="entry name" value="HATPase_c"/>
    <property type="match status" value="1"/>
</dbReference>
<reference evidence="17 18" key="1">
    <citation type="submission" date="2019-03" db="EMBL/GenBank/DDBJ databases">
        <title>Paraburkholderia sp. 4M-K11, isolated from subtropical forest soil.</title>
        <authorList>
            <person name="Gao Z.-H."/>
            <person name="Qiu L.-H."/>
        </authorList>
    </citation>
    <scope>NUCLEOTIDE SEQUENCE [LARGE SCALE GENOMIC DNA]</scope>
    <source>
        <strain evidence="17 18">4M-K11</strain>
    </source>
</reference>
<name>A0A4R5LZ37_9BURK</name>
<evidence type="ECO:0000256" key="5">
    <source>
        <dbReference type="ARBA" id="ARBA00022553"/>
    </source>
</evidence>
<dbReference type="PROSITE" id="PS50885">
    <property type="entry name" value="HAMP"/>
    <property type="match status" value="1"/>
</dbReference>
<evidence type="ECO:0000256" key="6">
    <source>
        <dbReference type="ARBA" id="ARBA00022679"/>
    </source>
</evidence>
<feature type="transmembrane region" description="Helical" evidence="14">
    <location>
        <begin position="164"/>
        <end position="191"/>
    </location>
</feature>
<dbReference type="SMART" id="SM00304">
    <property type="entry name" value="HAMP"/>
    <property type="match status" value="1"/>
</dbReference>
<evidence type="ECO:0000256" key="10">
    <source>
        <dbReference type="ARBA" id="ARBA00022840"/>
    </source>
</evidence>
<dbReference type="SMART" id="SM00388">
    <property type="entry name" value="HisKA"/>
    <property type="match status" value="1"/>
</dbReference>
<dbReference type="RefSeq" id="WP_133199784.1">
    <property type="nucleotide sequence ID" value="NZ_JBHUCW010000040.1"/>
</dbReference>
<feature type="domain" description="HAMP" evidence="16">
    <location>
        <begin position="188"/>
        <end position="241"/>
    </location>
</feature>
<dbReference type="GO" id="GO:0005886">
    <property type="term" value="C:plasma membrane"/>
    <property type="evidence" value="ECO:0007669"/>
    <property type="project" value="UniProtKB-SubCell"/>
</dbReference>
<dbReference type="Pfam" id="PF00512">
    <property type="entry name" value="HisKA"/>
    <property type="match status" value="1"/>
</dbReference>
<evidence type="ECO:0000256" key="7">
    <source>
        <dbReference type="ARBA" id="ARBA00022692"/>
    </source>
</evidence>
<dbReference type="EC" id="2.7.13.3" evidence="14"/>
<dbReference type="Proteomes" id="UP000295722">
    <property type="component" value="Unassembled WGS sequence"/>
</dbReference>
<dbReference type="PANTHER" id="PTHR45436:SF15">
    <property type="entry name" value="SENSOR HISTIDINE KINASE CUSS"/>
    <property type="match status" value="1"/>
</dbReference>
<dbReference type="SUPFAM" id="SSF55874">
    <property type="entry name" value="ATPase domain of HSP90 chaperone/DNA topoisomerase II/histidine kinase"/>
    <property type="match status" value="1"/>
</dbReference>
<dbReference type="InterPro" id="IPR004358">
    <property type="entry name" value="Sig_transdc_His_kin-like_C"/>
</dbReference>
<accession>A0A4R5LZ37</accession>
<dbReference type="InterPro" id="IPR050428">
    <property type="entry name" value="TCS_sensor_his_kinase"/>
</dbReference>
<organism evidence="17 18">
    <name type="scientific">Paraburkholderia silviterrae</name>
    <dbReference type="NCBI Taxonomy" id="2528715"/>
    <lineage>
        <taxon>Bacteria</taxon>
        <taxon>Pseudomonadati</taxon>
        <taxon>Pseudomonadota</taxon>
        <taxon>Betaproteobacteria</taxon>
        <taxon>Burkholderiales</taxon>
        <taxon>Burkholderiaceae</taxon>
        <taxon>Paraburkholderia</taxon>
    </lineage>
</organism>
<keyword evidence="18" id="KW-1185">Reference proteome</keyword>
<evidence type="ECO:0000256" key="12">
    <source>
        <dbReference type="ARBA" id="ARBA00023012"/>
    </source>
</evidence>
<dbReference type="Gene3D" id="3.30.565.10">
    <property type="entry name" value="Histidine kinase-like ATPase, C-terminal domain"/>
    <property type="match status" value="1"/>
</dbReference>
<dbReference type="AlphaFoldDB" id="A0A4R5LZ37"/>
<evidence type="ECO:0000256" key="14">
    <source>
        <dbReference type="RuleBase" id="RU364088"/>
    </source>
</evidence>
<dbReference type="InterPro" id="IPR036890">
    <property type="entry name" value="HATPase_C_sf"/>
</dbReference>
<dbReference type="GO" id="GO:0000155">
    <property type="term" value="F:phosphorelay sensor kinase activity"/>
    <property type="evidence" value="ECO:0007669"/>
    <property type="project" value="InterPro"/>
</dbReference>
<dbReference type="FunFam" id="3.30.565.10:FF:000006">
    <property type="entry name" value="Sensor histidine kinase WalK"/>
    <property type="match status" value="1"/>
</dbReference>
<comment type="caution">
    <text evidence="17">The sequence shown here is derived from an EMBL/GenBank/DDBJ whole genome shotgun (WGS) entry which is preliminary data.</text>
</comment>
<comment type="subcellular location">
    <subcellularLocation>
        <location evidence="2">Cell inner membrane</location>
        <topology evidence="2">Multi-pass membrane protein</topology>
    </subcellularLocation>
</comment>
<dbReference type="SUPFAM" id="SSF158472">
    <property type="entry name" value="HAMP domain-like"/>
    <property type="match status" value="1"/>
</dbReference>
<keyword evidence="3 14" id="KW-1003">Cell membrane</keyword>
<dbReference type="InterPro" id="IPR036097">
    <property type="entry name" value="HisK_dim/P_sf"/>
</dbReference>
<comment type="catalytic activity">
    <reaction evidence="1 14">
        <text>ATP + protein L-histidine = ADP + protein N-phospho-L-histidine.</text>
        <dbReference type="EC" id="2.7.13.3"/>
    </reaction>
</comment>
<feature type="domain" description="Histidine kinase" evidence="15">
    <location>
        <begin position="249"/>
        <end position="463"/>
    </location>
</feature>
<dbReference type="InterPro" id="IPR003661">
    <property type="entry name" value="HisK_dim/P_dom"/>
</dbReference>
<dbReference type="InterPro" id="IPR003594">
    <property type="entry name" value="HATPase_dom"/>
</dbReference>
<comment type="function">
    <text evidence="14">Member of a two-component regulatory system.</text>
</comment>
<dbReference type="CDD" id="cd06225">
    <property type="entry name" value="HAMP"/>
    <property type="match status" value="1"/>
</dbReference>
<keyword evidence="11 14" id="KW-1133">Transmembrane helix</keyword>
<dbReference type="PRINTS" id="PR00344">
    <property type="entry name" value="BCTRLSENSOR"/>
</dbReference>
<dbReference type="Gene3D" id="6.10.340.10">
    <property type="match status" value="1"/>
</dbReference>
<dbReference type="CDD" id="cd00082">
    <property type="entry name" value="HisKA"/>
    <property type="match status" value="1"/>
</dbReference>
<dbReference type="InterPro" id="IPR006290">
    <property type="entry name" value="CztS_silS_copS"/>
</dbReference>
<keyword evidence="9 14" id="KW-0418">Kinase</keyword>
<keyword evidence="12 14" id="KW-0902">Two-component regulatory system</keyword>
<evidence type="ECO:0000256" key="13">
    <source>
        <dbReference type="ARBA" id="ARBA00023136"/>
    </source>
</evidence>
<evidence type="ECO:0000256" key="9">
    <source>
        <dbReference type="ARBA" id="ARBA00022777"/>
    </source>
</evidence>
<dbReference type="Pfam" id="PF02518">
    <property type="entry name" value="HATPase_c"/>
    <property type="match status" value="1"/>
</dbReference>
<sequence>MIKRLLPTTLRSRLTVLIVISTSAILALSGFALYQALKTRIENTASQELATTLSALGEHLARVPSRDEILRNPEIWIDQLHGHQRLDLGLFDAAGERILETQDFVAYRPALAGPLHDGMTGYADKDAKRRYVAALVTLQGGGPETVRVVVQLDESGDRALLRGYAYTIVVIEVLGVLLAAALAYGIAMLGLSPLRQLVKRAEEMSTARLAQPMPELDTAGELRELGRAFNGMLARLNESFVRLSQFSSNLAHDMRTPLTNLVAGAQVALSQPRTSEEYRDIIESSIDEYQRLSRMIEDMLFLARSESARQPPGLRDLDAVEEARRVAGYYEPMAEDASVELEVRGKGRLLADLMLYQRALSNLLANALAHSPAGSTIVIECEPSASGTLVKVSDTGAGIGVEHREKIFERFYRVDPSRSNSAGGTGLGLAIVKSIMESHGGTCGVESEPNVRTTFWLHFPARDV</sequence>
<evidence type="ECO:0000256" key="4">
    <source>
        <dbReference type="ARBA" id="ARBA00022519"/>
    </source>
</evidence>
<evidence type="ECO:0000313" key="17">
    <source>
        <dbReference type="EMBL" id="TDG17624.1"/>
    </source>
</evidence>
<gene>
    <name evidence="17" type="ORF">EYW47_37135</name>
</gene>
<evidence type="ECO:0000256" key="8">
    <source>
        <dbReference type="ARBA" id="ARBA00022741"/>
    </source>
</evidence>
<dbReference type="SUPFAM" id="SSF47384">
    <property type="entry name" value="Homodimeric domain of signal transducing histidine kinase"/>
    <property type="match status" value="1"/>
</dbReference>
<keyword evidence="7 14" id="KW-0812">Transmembrane</keyword>
<protein>
    <recommendedName>
        <fullName evidence="14">Sensor protein</fullName>
        <ecNumber evidence="14">2.7.13.3</ecNumber>
    </recommendedName>
</protein>
<keyword evidence="8 14" id="KW-0547">Nucleotide-binding</keyword>
<dbReference type="NCBIfam" id="TIGR01386">
    <property type="entry name" value="cztS_silS_copS"/>
    <property type="match status" value="1"/>
</dbReference>
<evidence type="ECO:0000259" key="16">
    <source>
        <dbReference type="PROSITE" id="PS50885"/>
    </source>
</evidence>
<dbReference type="InterPro" id="IPR005467">
    <property type="entry name" value="His_kinase_dom"/>
</dbReference>
<dbReference type="OrthoDB" id="9786919at2"/>